<dbReference type="CDD" id="cd06225">
    <property type="entry name" value="HAMP"/>
    <property type="match status" value="1"/>
</dbReference>
<dbReference type="PROSITE" id="PS50110">
    <property type="entry name" value="RESPONSE_REGULATORY"/>
    <property type="match status" value="1"/>
</dbReference>
<dbReference type="SMART" id="SM00388">
    <property type="entry name" value="HisKA"/>
    <property type="match status" value="1"/>
</dbReference>
<keyword evidence="7" id="KW-0902">Two-component regulatory system</keyword>
<comment type="caution">
    <text evidence="17">The sequence shown here is derived from an EMBL/GenBank/DDBJ whole genome shotgun (WGS) entry which is preliminary data.</text>
</comment>
<feature type="domain" description="HAMP" evidence="16">
    <location>
        <begin position="178"/>
        <end position="230"/>
    </location>
</feature>
<feature type="domain" description="Histidine kinase" evidence="12">
    <location>
        <begin position="531"/>
        <end position="751"/>
    </location>
</feature>
<dbReference type="InterPro" id="IPR000014">
    <property type="entry name" value="PAS"/>
</dbReference>
<feature type="domain" description="PAS" evidence="14">
    <location>
        <begin position="365"/>
        <end position="411"/>
    </location>
</feature>
<dbReference type="NCBIfam" id="TIGR00229">
    <property type="entry name" value="sensory_box"/>
    <property type="match status" value="2"/>
</dbReference>
<dbReference type="Pfam" id="PF13426">
    <property type="entry name" value="PAS_9"/>
    <property type="match status" value="1"/>
</dbReference>
<dbReference type="RefSeq" id="WP_076091496.1">
    <property type="nucleotide sequence ID" value="NZ_MTHD01000001.1"/>
</dbReference>
<dbReference type="CDD" id="cd17546">
    <property type="entry name" value="REC_hyHK_CKI1_RcsC-like"/>
    <property type="match status" value="1"/>
</dbReference>
<evidence type="ECO:0000313" key="17">
    <source>
        <dbReference type="EMBL" id="OMG56389.1"/>
    </source>
</evidence>
<evidence type="ECO:0000256" key="5">
    <source>
        <dbReference type="ARBA" id="ARBA00022679"/>
    </source>
</evidence>
<dbReference type="SMART" id="SM00448">
    <property type="entry name" value="REC"/>
    <property type="match status" value="1"/>
</dbReference>
<dbReference type="SMART" id="SM00387">
    <property type="entry name" value="HATPase_c"/>
    <property type="match status" value="1"/>
</dbReference>
<evidence type="ECO:0000256" key="4">
    <source>
        <dbReference type="ARBA" id="ARBA00022553"/>
    </source>
</evidence>
<evidence type="ECO:0000256" key="3">
    <source>
        <dbReference type="ARBA" id="ARBA00012438"/>
    </source>
</evidence>
<dbReference type="PANTHER" id="PTHR45339">
    <property type="entry name" value="HYBRID SIGNAL TRANSDUCTION HISTIDINE KINASE J"/>
    <property type="match status" value="1"/>
</dbReference>
<dbReference type="GO" id="GO:0000155">
    <property type="term" value="F:phosphorelay sensor kinase activity"/>
    <property type="evidence" value="ECO:0007669"/>
    <property type="project" value="InterPro"/>
</dbReference>
<sequence>MKLPAFTRSLRFRLLIASLAIEILVLTILIGNGLRLIDQRLSEQTLRHQETIQQAYKVAVAVPLATRDYATLRDILDGWQQNEEIEYLVLSDPQGHRLASSRWPETQALPEPGSDVRDDGILHTRFPIEIYGQHYGELQYGLSLKFLAEARRELLLQGVLIALAGILLTALVLFAVGYWLTRHLTTLAAASSRIAAGDFRAPLPLTGTDEIGELSQNFSVMARAIEARVDELATHLARQHSILEALGEGVFGLDAEQRCIFVNPTACELLGYSAEEILAADIHALFHHSRHDGTPYPSCECPVHKTSMDGIRRSGDEWFWRKDGSCFPVIVTINPLWREGEHCGSVVAFRDITDIHLATAALRDSNARLSSFIDALPDSVVLKDGQGRWQQINPAAEKVLGLRNFPWLGKSNRELASERPAYRAFHENAAITDEKAWRTGSIAHSIEYLNAGNEAQRICDVRKIPLFTEDGARLALMVIARDVTEARQTEAELAHYRQHLEELVVRRTGELEIAKEAAESANIAKSAFLANMSHEIRTPLNAITGMAHLIRRAGLTEEQNLRLEKLETASTHLLEIINAVLDLSKIEAGKFTLEDLPLNVDSLFSNIVSMLQSRADSKGIRLLVEHPGLPDCLHGDPTRLQQALLNYATNAVKFTEQGSVRLSAELKESDEHSVLLRFTVTDTGIGIDPDALGRLFSAFEQADNTTTRKYGGTGLGLAITRKLAELMGGQAGADSVPGHGSTFWFTARLRRDKAAGNGAAPEHSVLAASTLSSRQHRVLLAEDEPINREITQILLDEIGLHADCAEDGREALRMASAQSYDLILMDMQMPNMDGLEATRRIRELPGYANTPILAMTANAFVEDKARCFEAGMNDFIAKPVRPEDLFATLDKWLASPALH</sequence>
<dbReference type="Pfam" id="PF08448">
    <property type="entry name" value="PAS_4"/>
    <property type="match status" value="1"/>
</dbReference>
<evidence type="ECO:0000256" key="11">
    <source>
        <dbReference type="SAM" id="Phobius"/>
    </source>
</evidence>
<dbReference type="InterPro" id="IPR013656">
    <property type="entry name" value="PAS_4"/>
</dbReference>
<dbReference type="Gene3D" id="6.10.340.10">
    <property type="match status" value="1"/>
</dbReference>
<dbReference type="InterPro" id="IPR003661">
    <property type="entry name" value="HisK_dim/P_dom"/>
</dbReference>
<dbReference type="AlphaFoldDB" id="A0A1R1ICT9"/>
<dbReference type="STRING" id="418702.BJN45_01880"/>
<dbReference type="InterPro" id="IPR036097">
    <property type="entry name" value="HisK_dim/P_sf"/>
</dbReference>
<comment type="catalytic activity">
    <reaction evidence="1">
        <text>ATP + protein L-histidine = ADP + protein N-phospho-L-histidine.</text>
        <dbReference type="EC" id="2.7.13.3"/>
    </reaction>
</comment>
<dbReference type="SUPFAM" id="SSF55785">
    <property type="entry name" value="PYP-like sensor domain (PAS domain)"/>
    <property type="match status" value="2"/>
</dbReference>
<dbReference type="Proteomes" id="UP000187526">
    <property type="component" value="Unassembled WGS sequence"/>
</dbReference>
<dbReference type="InterPro" id="IPR036890">
    <property type="entry name" value="HATPase_C_sf"/>
</dbReference>
<protein>
    <recommendedName>
        <fullName evidence="9">Virulence sensor protein BvgS</fullName>
        <ecNumber evidence="3">2.7.13.3</ecNumber>
    </recommendedName>
</protein>
<keyword evidence="6" id="KW-0418">Kinase</keyword>
<gene>
    <name evidence="17" type="ORF">BJN45_01880</name>
</gene>
<dbReference type="InterPro" id="IPR005467">
    <property type="entry name" value="His_kinase_dom"/>
</dbReference>
<dbReference type="FunFam" id="3.30.565.10:FF:000010">
    <property type="entry name" value="Sensor histidine kinase RcsC"/>
    <property type="match status" value="1"/>
</dbReference>
<comment type="function">
    <text evidence="8">Member of the two-component regulatory system BvgS/BvgA. Phosphorylates BvgA via a four-step phosphorelay in response to environmental signals.</text>
</comment>
<dbReference type="Gene3D" id="1.10.287.130">
    <property type="match status" value="1"/>
</dbReference>
<dbReference type="EMBL" id="MTHD01000001">
    <property type="protein sequence ID" value="OMG56389.1"/>
    <property type="molecule type" value="Genomic_DNA"/>
</dbReference>
<dbReference type="CDD" id="cd16922">
    <property type="entry name" value="HATPase_EvgS-ArcB-TorS-like"/>
    <property type="match status" value="1"/>
</dbReference>
<feature type="transmembrane region" description="Helical" evidence="11">
    <location>
        <begin position="12"/>
        <end position="37"/>
    </location>
</feature>
<dbReference type="InterPro" id="IPR000700">
    <property type="entry name" value="PAS-assoc_C"/>
</dbReference>
<feature type="modified residue" description="4-aspartylphosphate" evidence="10">
    <location>
        <position position="826"/>
    </location>
</feature>
<dbReference type="Pfam" id="PF00672">
    <property type="entry name" value="HAMP"/>
    <property type="match status" value="1"/>
</dbReference>
<dbReference type="InterPro" id="IPR003594">
    <property type="entry name" value="HATPase_dom"/>
</dbReference>
<dbReference type="InterPro" id="IPR001789">
    <property type="entry name" value="Sig_transdc_resp-reg_receiver"/>
</dbReference>
<evidence type="ECO:0000256" key="9">
    <source>
        <dbReference type="ARBA" id="ARBA00070152"/>
    </source>
</evidence>
<evidence type="ECO:0000256" key="6">
    <source>
        <dbReference type="ARBA" id="ARBA00022777"/>
    </source>
</evidence>
<dbReference type="Pfam" id="PF00512">
    <property type="entry name" value="HisKA"/>
    <property type="match status" value="1"/>
</dbReference>
<dbReference type="Gene3D" id="3.40.50.2300">
    <property type="match status" value="1"/>
</dbReference>
<keyword evidence="11" id="KW-0812">Transmembrane</keyword>
<feature type="domain" description="PAS" evidence="14">
    <location>
        <begin position="235"/>
        <end position="287"/>
    </location>
</feature>
<evidence type="ECO:0000256" key="8">
    <source>
        <dbReference type="ARBA" id="ARBA00058004"/>
    </source>
</evidence>
<dbReference type="EC" id="2.7.13.3" evidence="3"/>
<dbReference type="PANTHER" id="PTHR45339:SF1">
    <property type="entry name" value="HYBRID SIGNAL TRANSDUCTION HISTIDINE KINASE J"/>
    <property type="match status" value="1"/>
</dbReference>
<organism evidence="17 18">
    <name type="scientific">Azonexus hydrophilus</name>
    <dbReference type="NCBI Taxonomy" id="418702"/>
    <lineage>
        <taxon>Bacteria</taxon>
        <taxon>Pseudomonadati</taxon>
        <taxon>Pseudomonadota</taxon>
        <taxon>Betaproteobacteria</taxon>
        <taxon>Rhodocyclales</taxon>
        <taxon>Azonexaceae</taxon>
        <taxon>Azonexus</taxon>
    </lineage>
</organism>
<evidence type="ECO:0000256" key="2">
    <source>
        <dbReference type="ARBA" id="ARBA00004370"/>
    </source>
</evidence>
<dbReference type="PRINTS" id="PR00344">
    <property type="entry name" value="BCTRLSENSOR"/>
</dbReference>
<reference evidence="17 18" key="1">
    <citation type="submission" date="2016-10" db="EMBL/GenBank/DDBJ databases">
        <title>Alkaliphiles isolated from bioreactors.</title>
        <authorList>
            <person name="Salah Z."/>
            <person name="Rout S.P."/>
            <person name="Humphreys P.N."/>
        </authorList>
    </citation>
    <scope>NUCLEOTIDE SEQUENCE [LARGE SCALE GENOMIC DNA]</scope>
    <source>
        <strain evidence="17 18">ZS02</strain>
    </source>
</reference>
<keyword evidence="4 10" id="KW-0597">Phosphoprotein</keyword>
<keyword evidence="18" id="KW-1185">Reference proteome</keyword>
<dbReference type="InterPro" id="IPR011006">
    <property type="entry name" value="CheY-like_superfamily"/>
</dbReference>
<dbReference type="SUPFAM" id="SSF47384">
    <property type="entry name" value="Homodimeric domain of signal transducing histidine kinase"/>
    <property type="match status" value="1"/>
</dbReference>
<dbReference type="PROSITE" id="PS50885">
    <property type="entry name" value="HAMP"/>
    <property type="match status" value="1"/>
</dbReference>
<comment type="subcellular location">
    <subcellularLocation>
        <location evidence="2">Membrane</location>
    </subcellularLocation>
</comment>
<dbReference type="InterPro" id="IPR004358">
    <property type="entry name" value="Sig_transdc_His_kin-like_C"/>
</dbReference>
<keyword evidence="11" id="KW-1133">Transmembrane helix</keyword>
<dbReference type="CDD" id="cd00082">
    <property type="entry name" value="HisKA"/>
    <property type="match status" value="1"/>
</dbReference>
<evidence type="ECO:0000256" key="10">
    <source>
        <dbReference type="PROSITE-ProRule" id="PRU00169"/>
    </source>
</evidence>
<dbReference type="SUPFAM" id="SSF52172">
    <property type="entry name" value="CheY-like"/>
    <property type="match status" value="1"/>
</dbReference>
<feature type="transmembrane region" description="Helical" evidence="11">
    <location>
        <begin position="154"/>
        <end position="180"/>
    </location>
</feature>
<dbReference type="Gene3D" id="3.30.565.10">
    <property type="entry name" value="Histidine kinase-like ATPase, C-terminal domain"/>
    <property type="match status" value="1"/>
</dbReference>
<dbReference type="CDD" id="cd00130">
    <property type="entry name" value="PAS"/>
    <property type="match status" value="2"/>
</dbReference>
<dbReference type="Gene3D" id="3.30.450.20">
    <property type="entry name" value="PAS domain"/>
    <property type="match status" value="2"/>
</dbReference>
<dbReference type="GO" id="GO:0016020">
    <property type="term" value="C:membrane"/>
    <property type="evidence" value="ECO:0007669"/>
    <property type="project" value="UniProtKB-SubCell"/>
</dbReference>
<dbReference type="InterPro" id="IPR003660">
    <property type="entry name" value="HAMP_dom"/>
</dbReference>
<dbReference type="Pfam" id="PF02518">
    <property type="entry name" value="HATPase_c"/>
    <property type="match status" value="1"/>
</dbReference>
<evidence type="ECO:0000313" key="18">
    <source>
        <dbReference type="Proteomes" id="UP000187526"/>
    </source>
</evidence>
<evidence type="ECO:0000259" key="15">
    <source>
        <dbReference type="PROSITE" id="PS50113"/>
    </source>
</evidence>
<dbReference type="SUPFAM" id="SSF158472">
    <property type="entry name" value="HAMP domain-like"/>
    <property type="match status" value="1"/>
</dbReference>
<evidence type="ECO:0000259" key="13">
    <source>
        <dbReference type="PROSITE" id="PS50110"/>
    </source>
</evidence>
<name>A0A1R1ICT9_9RHOO</name>
<evidence type="ECO:0000259" key="12">
    <source>
        <dbReference type="PROSITE" id="PS50109"/>
    </source>
</evidence>
<accession>A0A1R1ICT9</accession>
<dbReference type="InterPro" id="IPR035965">
    <property type="entry name" value="PAS-like_dom_sf"/>
</dbReference>
<evidence type="ECO:0000259" key="16">
    <source>
        <dbReference type="PROSITE" id="PS50885"/>
    </source>
</evidence>
<dbReference type="SMART" id="SM00091">
    <property type="entry name" value="PAS"/>
    <property type="match status" value="2"/>
</dbReference>
<evidence type="ECO:0000256" key="7">
    <source>
        <dbReference type="ARBA" id="ARBA00023012"/>
    </source>
</evidence>
<dbReference type="SUPFAM" id="SSF55874">
    <property type="entry name" value="ATPase domain of HSP90 chaperone/DNA topoisomerase II/histidine kinase"/>
    <property type="match status" value="1"/>
</dbReference>
<dbReference type="PROSITE" id="PS50113">
    <property type="entry name" value="PAC"/>
    <property type="match status" value="1"/>
</dbReference>
<evidence type="ECO:0000259" key="14">
    <source>
        <dbReference type="PROSITE" id="PS50112"/>
    </source>
</evidence>
<keyword evidence="5" id="KW-0808">Transferase</keyword>
<feature type="domain" description="PAC" evidence="15">
    <location>
        <begin position="442"/>
        <end position="495"/>
    </location>
</feature>
<keyword evidence="11" id="KW-0472">Membrane</keyword>
<dbReference type="SMART" id="SM00304">
    <property type="entry name" value="HAMP"/>
    <property type="match status" value="1"/>
</dbReference>
<dbReference type="Pfam" id="PF00072">
    <property type="entry name" value="Response_reg"/>
    <property type="match status" value="1"/>
</dbReference>
<dbReference type="PROSITE" id="PS50109">
    <property type="entry name" value="HIS_KIN"/>
    <property type="match status" value="1"/>
</dbReference>
<proteinExistence type="predicted"/>
<dbReference type="PROSITE" id="PS50112">
    <property type="entry name" value="PAS"/>
    <property type="match status" value="2"/>
</dbReference>
<feature type="domain" description="Response regulatory" evidence="13">
    <location>
        <begin position="777"/>
        <end position="893"/>
    </location>
</feature>
<evidence type="ECO:0000256" key="1">
    <source>
        <dbReference type="ARBA" id="ARBA00000085"/>
    </source>
</evidence>
<dbReference type="OrthoDB" id="5519028at2"/>